<feature type="region of interest" description="Disordered" evidence="3">
    <location>
        <begin position="508"/>
        <end position="539"/>
    </location>
</feature>
<dbReference type="InterPro" id="IPR035965">
    <property type="entry name" value="PAS-like_dom_sf"/>
</dbReference>
<keyword evidence="1" id="KW-0378">Hydrolase</keyword>
<dbReference type="GO" id="GO:0000156">
    <property type="term" value="F:phosphorelay response regulator activity"/>
    <property type="evidence" value="ECO:0007669"/>
    <property type="project" value="InterPro"/>
</dbReference>
<dbReference type="Gene3D" id="3.40.50.180">
    <property type="entry name" value="Methylesterase CheB, C-terminal domain"/>
    <property type="match status" value="1"/>
</dbReference>
<keyword evidence="7" id="KW-1185">Reference proteome</keyword>
<evidence type="ECO:0000256" key="3">
    <source>
        <dbReference type="SAM" id="MobiDB-lite"/>
    </source>
</evidence>
<dbReference type="GO" id="GO:0006935">
    <property type="term" value="P:chemotaxis"/>
    <property type="evidence" value="ECO:0007669"/>
    <property type="project" value="UniProtKB-UniRule"/>
</dbReference>
<feature type="coiled-coil region" evidence="2">
    <location>
        <begin position="676"/>
        <end position="749"/>
    </location>
</feature>
<dbReference type="InterPro" id="IPR022642">
    <property type="entry name" value="CheR_C"/>
</dbReference>
<dbReference type="OrthoDB" id="9816309at2"/>
<protein>
    <submittedName>
        <fullName evidence="6">Two-component system CheB/CheR fusion protein</fullName>
    </submittedName>
</protein>
<dbReference type="Gene3D" id="3.40.50.150">
    <property type="entry name" value="Vaccinia Virus protein VP39"/>
    <property type="match status" value="1"/>
</dbReference>
<dbReference type="PROSITE" id="PS50123">
    <property type="entry name" value="CHER"/>
    <property type="match status" value="1"/>
</dbReference>
<dbReference type="CDD" id="cd16434">
    <property type="entry name" value="CheB-CheR_fusion"/>
    <property type="match status" value="1"/>
</dbReference>
<keyword evidence="1" id="KW-0145">Chemotaxis</keyword>
<dbReference type="InterPro" id="IPR050903">
    <property type="entry name" value="Bact_Chemotaxis_MeTrfase"/>
</dbReference>
<dbReference type="SUPFAM" id="SSF55785">
    <property type="entry name" value="PYP-like sensor domain (PAS domain)"/>
    <property type="match status" value="1"/>
</dbReference>
<dbReference type="GO" id="GO:0005737">
    <property type="term" value="C:cytoplasm"/>
    <property type="evidence" value="ECO:0007669"/>
    <property type="project" value="InterPro"/>
</dbReference>
<dbReference type="PRINTS" id="PR00996">
    <property type="entry name" value="CHERMTFRASE"/>
</dbReference>
<dbReference type="Pfam" id="PF01739">
    <property type="entry name" value="CheR"/>
    <property type="match status" value="1"/>
</dbReference>
<dbReference type="GO" id="GO:0008757">
    <property type="term" value="F:S-adenosylmethionine-dependent methyltransferase activity"/>
    <property type="evidence" value="ECO:0007669"/>
    <property type="project" value="InterPro"/>
</dbReference>
<dbReference type="InterPro" id="IPR029063">
    <property type="entry name" value="SAM-dependent_MTases_sf"/>
</dbReference>
<name>A0A4R1YI36_9RHOB</name>
<comment type="caution">
    <text evidence="6">The sequence shown here is derived from an EMBL/GenBank/DDBJ whole genome shotgun (WGS) entry which is preliminary data.</text>
</comment>
<dbReference type="Pfam" id="PF13596">
    <property type="entry name" value="PAS_10"/>
    <property type="match status" value="1"/>
</dbReference>
<dbReference type="SUPFAM" id="SSF52738">
    <property type="entry name" value="Methylesterase CheB, C-terminal domain"/>
    <property type="match status" value="1"/>
</dbReference>
<dbReference type="RefSeq" id="WP_132696840.1">
    <property type="nucleotide sequence ID" value="NZ_SLVM01000036.1"/>
</dbReference>
<dbReference type="InterPro" id="IPR035909">
    <property type="entry name" value="CheB_C"/>
</dbReference>
<keyword evidence="2" id="KW-0175">Coiled coil</keyword>
<evidence type="ECO:0000313" key="6">
    <source>
        <dbReference type="EMBL" id="TCM75901.1"/>
    </source>
</evidence>
<dbReference type="SUPFAM" id="SSF47757">
    <property type="entry name" value="Chemotaxis receptor methyltransferase CheR, N-terminal domain"/>
    <property type="match status" value="1"/>
</dbReference>
<dbReference type="EMBL" id="SLVM01000036">
    <property type="protein sequence ID" value="TCM75901.1"/>
    <property type="molecule type" value="Genomic_DNA"/>
</dbReference>
<feature type="active site" evidence="1">
    <location>
        <position position="57"/>
    </location>
</feature>
<dbReference type="GO" id="GO:0008984">
    <property type="term" value="F:protein-glutamate methylesterase activity"/>
    <property type="evidence" value="ECO:0007669"/>
    <property type="project" value="InterPro"/>
</dbReference>
<dbReference type="Pfam" id="PF01339">
    <property type="entry name" value="CheB_methylest"/>
    <property type="match status" value="1"/>
</dbReference>
<dbReference type="Gene3D" id="3.30.450.20">
    <property type="entry name" value="PAS domain"/>
    <property type="match status" value="2"/>
</dbReference>
<feature type="active site" evidence="1">
    <location>
        <position position="30"/>
    </location>
</feature>
<dbReference type="PANTHER" id="PTHR24422">
    <property type="entry name" value="CHEMOTAXIS PROTEIN METHYLTRANSFERASE"/>
    <property type="match status" value="1"/>
</dbReference>
<dbReference type="PROSITE" id="PS50122">
    <property type="entry name" value="CHEB"/>
    <property type="match status" value="1"/>
</dbReference>
<evidence type="ECO:0000256" key="2">
    <source>
        <dbReference type="SAM" id="Coils"/>
    </source>
</evidence>
<evidence type="ECO:0000313" key="7">
    <source>
        <dbReference type="Proteomes" id="UP000295277"/>
    </source>
</evidence>
<feature type="active site" evidence="1">
    <location>
        <position position="147"/>
    </location>
</feature>
<accession>A0A4R1YI36</accession>
<evidence type="ECO:0000259" key="5">
    <source>
        <dbReference type="PROSITE" id="PS50123"/>
    </source>
</evidence>
<dbReference type="InterPro" id="IPR000673">
    <property type="entry name" value="Sig_transdc_resp-reg_Me-estase"/>
</dbReference>
<dbReference type="AlphaFoldDB" id="A0A4R1YI36"/>
<reference evidence="6 7" key="1">
    <citation type="submission" date="2019-03" db="EMBL/GenBank/DDBJ databases">
        <title>Genomic Encyclopedia of Type Strains, Phase IV (KMG-IV): sequencing the most valuable type-strain genomes for metagenomic binning, comparative biology and taxonomic classification.</title>
        <authorList>
            <person name="Goeker M."/>
        </authorList>
    </citation>
    <scope>NUCLEOTIDE SEQUENCE [LARGE SCALE GENOMIC DNA]</scope>
    <source>
        <strain evidence="6 7">DSM 21153</strain>
    </source>
</reference>
<dbReference type="SMART" id="SM00138">
    <property type="entry name" value="MeTrc"/>
    <property type="match status" value="1"/>
</dbReference>
<dbReference type="SUPFAM" id="SSF53335">
    <property type="entry name" value="S-adenosyl-L-methionine-dependent methyltransferases"/>
    <property type="match status" value="1"/>
</dbReference>
<dbReference type="InterPro" id="IPR000780">
    <property type="entry name" value="CheR_MeTrfase"/>
</dbReference>
<feature type="domain" description="CheB-type methylesterase" evidence="4">
    <location>
        <begin position="21"/>
        <end position="205"/>
    </location>
</feature>
<evidence type="ECO:0000259" key="4">
    <source>
        <dbReference type="PROSITE" id="PS50122"/>
    </source>
</evidence>
<organism evidence="6 7">
    <name type="scientific">Rhodovulum steppense</name>
    <dbReference type="NCBI Taxonomy" id="540251"/>
    <lineage>
        <taxon>Bacteria</taxon>
        <taxon>Pseudomonadati</taxon>
        <taxon>Pseudomonadota</taxon>
        <taxon>Alphaproteobacteria</taxon>
        <taxon>Rhodobacterales</taxon>
        <taxon>Paracoccaceae</taxon>
        <taxon>Rhodovulum</taxon>
    </lineage>
</organism>
<sequence length="1008" mass="110351">MESPEGSVQRETMLSSEGREPLRVVGIGASAGGLSALEVFFENCPCDSGAAFVVIQHLSPKHESLMADLLSRHTKMPVAMIEADQRVERDHVYLIPPGAEMRIEADVLKLSPRSEALSLPIDIFFTSLAQALGPRAIGIVLSGTGSDGTRGAISINDAGGLVLIQDPEESKFDSMPLSVKRAGVVDACLRAAELAERALSQKAAPPKLRVSAVSQGGEQLEEKPADTPEDDASVLEQIFLRLIASGGVDFRDYKSTTILRRLARRMQIQRVSNLADYLEILSGSEVELMALRREFLISVTRFFRDDAAFRALEEKVIPRIVEGLAPRDTARVWVAGCATGEEAYSIAMLFHEAFERAQRLHSLKVFATDVSEDSLQVAAAGVYPDSIAAEVSPARLERFFTQDHDTLVVSPELRQSLIFARHNLLQDPPFTRMDLVSCRNTLIYLRPKAQQSALNRLRFAAKSGGFLFLGHSESLGLGQARYETVDASNKIFRLESAGSAGKIDLAPPQLSRAAARSNRSRRETRGTLHLSRPSGMHPSDPDAMDIALDSAFRTLLDTWAPPSILVNDHYEALHFHGDVSPFLRTRSGKATLDLARLLPEAMAAVASVLICKAVESGSAHVSEPTKFSIDDVGHVVRLHAVPVVSPELPTPCVLLSFERVDADGPGHMELQQIDLLSLESTRIEILERQLEATRADLQSAIQELETSNEELQATNEELMASNEELQSSNEELQSVNEEINTVNAEYQEKISLLNRLNADLGSMLRAVGIATVFVDEMLLITRFSPDASKIFKLRDSDVGRPLGDITHRLRYPSLVDDIHDTIRTEDRCEREVIGDDGEIYLVRIVPYAIKASGQRGAVVTVMNVTVYRNLAKLQGIIDALPEHIAVLDFDGTILLTNAAWIRFAKANGDPDLKGSGPGSNYLEVCRGAISSSPPRSCSEDMRSAVSALEGVKEILEGSRTSFSLEYPCHSSEQKRWFFMTVAPVVGQNFGAVVSHIEITPWKDQLAGG</sequence>
<dbReference type="Proteomes" id="UP000295277">
    <property type="component" value="Unassembled WGS sequence"/>
</dbReference>
<gene>
    <name evidence="6" type="ORF">EV216_13629</name>
</gene>
<dbReference type="InterPro" id="IPR022641">
    <property type="entry name" value="CheR_N"/>
</dbReference>
<proteinExistence type="predicted"/>
<evidence type="ECO:0000256" key="1">
    <source>
        <dbReference type="PROSITE-ProRule" id="PRU00050"/>
    </source>
</evidence>
<feature type="domain" description="CheR-type methyltransferase" evidence="5">
    <location>
        <begin position="247"/>
        <end position="475"/>
    </location>
</feature>
<dbReference type="Pfam" id="PF03705">
    <property type="entry name" value="CheR_N"/>
    <property type="match status" value="1"/>
</dbReference>
<dbReference type="PANTHER" id="PTHR24422:SF27">
    <property type="entry name" value="PROTEIN-GLUTAMATE O-METHYLTRANSFERASE"/>
    <property type="match status" value="1"/>
</dbReference>